<dbReference type="EMBL" id="JXXN02003893">
    <property type="protein sequence ID" value="THD21061.1"/>
    <property type="molecule type" value="Genomic_DNA"/>
</dbReference>
<dbReference type="InterPro" id="IPR006569">
    <property type="entry name" value="CID_dom"/>
</dbReference>
<evidence type="ECO:0000256" key="1">
    <source>
        <dbReference type="SAM" id="MobiDB-lite"/>
    </source>
</evidence>
<dbReference type="PANTHER" id="PTHR15921">
    <property type="entry name" value="PRE-MRNA CLEAVAGE COMPLEX II"/>
    <property type="match status" value="1"/>
</dbReference>
<dbReference type="PANTHER" id="PTHR15921:SF3">
    <property type="entry name" value="PRE-MRNA CLEAVAGE COMPLEX 2 PROTEIN PCF11"/>
    <property type="match status" value="1"/>
</dbReference>
<feature type="region of interest" description="Disordered" evidence="1">
    <location>
        <begin position="159"/>
        <end position="211"/>
    </location>
</feature>
<keyword evidence="3" id="KW-1185">Reference proteome</keyword>
<dbReference type="PROSITE" id="PS51391">
    <property type="entry name" value="CID"/>
    <property type="match status" value="1"/>
</dbReference>
<dbReference type="SMART" id="SM00582">
    <property type="entry name" value="RPR"/>
    <property type="match status" value="1"/>
</dbReference>
<gene>
    <name evidence="2" type="ORF">D915_008334</name>
</gene>
<sequence>MGEVLELFKEKLSSLKENDKYKINELTFFARDHKDSNATAQNIVEVTIKHVYAIPSSLKLLGLYVIDSIVKNVSVPYRKLYTSSIVDAFVHSFQAIRDEKGRLKLYDLRTTWKDVFPTQRMYELDVRVREHDPAWPLIATISDTRASLRALPSIPKLQPKASEKIDTSESATLKQPKASLTESRDPRLNRKRKSSGPPEEDFLIDRSGDQKMEAVARKQGKQEVADQTKKVPLFVAHDLDMRPQPLTSPARSGVWSEYMGKHTEVVSRRELKDVDMRLSCPNIVKEKDKTSEFTCLGSQGIVDADFTPGKIGSPIIREIVPPSAPVVANIASNIQDVSANRPDLSVVLPTNVVPTSGSEPTLFRGSHFSSPFDSQDVKKPHLPEPPRPRVSPDVSVMLYDQNPPLFRRAPARPPMPPLPPINPSIAPPLRYERDIIPRQPRPYEAPYNGPPIRGPTWVVEIEGFPDMVNIGVDPRMLSLVGHPKPPRRITIDGRSYSLILDRVQPLIMVGNQVHAVRFRCEHATVLIDGRCFTIPGTGFTKVLVGWRRYQAYLGGPGHELIIDGKPHTIPLGPELTYITVGYNSVAVKFVGRPPRSVNVLPSIPPRLLKWAGQGLFGSPKSLHLPPLNPLSELARLAEGRTVGNNLGAQRPPLRSGFNNRIAANCKAPADEGDVEHNASAPQPCPAEVTKVSAEMPVESTPPSVPQINVHELFQKLVQAGIVSQPQPEPKTPELKTYAWETFKVPCPSEVDVLYSGHQCGQCGLRFQSEQSAEFASHLDYHYMKNSRDDQGHRSRNFYQASRYWLFSEITRDGNAPFEPGTPVPDLQECKCPAFVDPSKNVCAVCNEKFDVFWDQEEEEWMLRDAVMAQDKVYHPICQEDAGKEFSVGNGIAHDMTEVPPTELDSETKPKLTEPADHSPLDENAFSCEDPSDSTQIPGLSPIREADSPESLKPDPEPKSELSDTVSIKLEPTTIAPVPENISADPLAALKAVLQGSMSSLIQPPTTTS</sequence>
<evidence type="ECO:0000313" key="3">
    <source>
        <dbReference type="Proteomes" id="UP000230066"/>
    </source>
</evidence>
<dbReference type="GO" id="GO:0003729">
    <property type="term" value="F:mRNA binding"/>
    <property type="evidence" value="ECO:0007669"/>
    <property type="project" value="InterPro"/>
</dbReference>
<feature type="region of interest" description="Disordered" evidence="1">
    <location>
        <begin position="358"/>
        <end position="394"/>
    </location>
</feature>
<reference evidence="2" key="1">
    <citation type="submission" date="2019-03" db="EMBL/GenBank/DDBJ databases">
        <title>Improved annotation for the trematode Fasciola hepatica.</title>
        <authorList>
            <person name="Choi Y.-J."/>
            <person name="Martin J."/>
            <person name="Mitreva M."/>
        </authorList>
    </citation>
    <scope>NUCLEOTIDE SEQUENCE [LARGE SCALE GENOMIC DNA]</scope>
</reference>
<accession>A0A2H1C1Z8</accession>
<dbReference type="Pfam" id="PF23228">
    <property type="entry name" value="zf_PCFS4"/>
    <property type="match status" value="1"/>
</dbReference>
<proteinExistence type="predicted"/>
<name>A0A2H1C1Z8_FASHE</name>
<protein>
    <submittedName>
        <fullName evidence="2">Pre-mRNA cleavage complex 2 protein Pcf11</fullName>
    </submittedName>
</protein>
<dbReference type="InterPro" id="IPR047415">
    <property type="entry name" value="Pcf11_CID"/>
</dbReference>
<dbReference type="GO" id="GO:0005849">
    <property type="term" value="C:mRNA cleavage factor complex"/>
    <property type="evidence" value="ECO:0007669"/>
    <property type="project" value="TreeGrafter"/>
</dbReference>
<feature type="region of interest" description="Disordered" evidence="1">
    <location>
        <begin position="891"/>
        <end position="967"/>
    </location>
</feature>
<evidence type="ECO:0000313" key="2">
    <source>
        <dbReference type="EMBL" id="THD21061.1"/>
    </source>
</evidence>
<dbReference type="SUPFAM" id="SSF48464">
    <property type="entry name" value="ENTH/VHS domain"/>
    <property type="match status" value="1"/>
</dbReference>
<dbReference type="GO" id="GO:0006369">
    <property type="term" value="P:termination of RNA polymerase II transcription"/>
    <property type="evidence" value="ECO:0007669"/>
    <property type="project" value="InterPro"/>
</dbReference>
<feature type="compositionally biased region" description="Polar residues" evidence="1">
    <location>
        <begin position="168"/>
        <end position="181"/>
    </location>
</feature>
<dbReference type="InterPro" id="IPR045154">
    <property type="entry name" value="PCF11-like"/>
</dbReference>
<feature type="compositionally biased region" description="Basic and acidic residues" evidence="1">
    <location>
        <begin position="375"/>
        <end position="387"/>
    </location>
</feature>
<dbReference type="InterPro" id="IPR008942">
    <property type="entry name" value="ENTH_VHS"/>
</dbReference>
<feature type="compositionally biased region" description="Basic and acidic residues" evidence="1">
    <location>
        <begin position="943"/>
        <end position="961"/>
    </location>
</feature>
<dbReference type="GO" id="GO:0031124">
    <property type="term" value="P:mRNA 3'-end processing"/>
    <property type="evidence" value="ECO:0007669"/>
    <property type="project" value="InterPro"/>
</dbReference>
<dbReference type="Pfam" id="PF04818">
    <property type="entry name" value="CID"/>
    <property type="match status" value="1"/>
</dbReference>
<dbReference type="Gene3D" id="1.25.40.90">
    <property type="match status" value="1"/>
</dbReference>
<dbReference type="GO" id="GO:0000993">
    <property type="term" value="F:RNA polymerase II complex binding"/>
    <property type="evidence" value="ECO:0007669"/>
    <property type="project" value="InterPro"/>
</dbReference>
<dbReference type="Proteomes" id="UP000230066">
    <property type="component" value="Unassembled WGS sequence"/>
</dbReference>
<dbReference type="InterPro" id="IPR057242">
    <property type="entry name" value="PCFS4-like"/>
</dbReference>
<organism evidence="2 3">
    <name type="scientific">Fasciola hepatica</name>
    <name type="common">Liver fluke</name>
    <dbReference type="NCBI Taxonomy" id="6192"/>
    <lineage>
        <taxon>Eukaryota</taxon>
        <taxon>Metazoa</taxon>
        <taxon>Spiralia</taxon>
        <taxon>Lophotrochozoa</taxon>
        <taxon>Platyhelminthes</taxon>
        <taxon>Trematoda</taxon>
        <taxon>Digenea</taxon>
        <taxon>Plagiorchiida</taxon>
        <taxon>Echinostomata</taxon>
        <taxon>Echinostomatoidea</taxon>
        <taxon>Fasciolidae</taxon>
        <taxon>Fasciola</taxon>
    </lineage>
</organism>
<dbReference type="CDD" id="cd16982">
    <property type="entry name" value="CID_Pcf11"/>
    <property type="match status" value="1"/>
</dbReference>
<comment type="caution">
    <text evidence="2">The sequence shown here is derived from an EMBL/GenBank/DDBJ whole genome shotgun (WGS) entry which is preliminary data.</text>
</comment>
<feature type="compositionally biased region" description="Basic and acidic residues" evidence="1">
    <location>
        <begin position="905"/>
        <end position="920"/>
    </location>
</feature>
<dbReference type="AlphaFoldDB" id="A0A2H1C1Z8"/>
<dbReference type="GO" id="GO:0005737">
    <property type="term" value="C:cytoplasm"/>
    <property type="evidence" value="ECO:0007669"/>
    <property type="project" value="TreeGrafter"/>
</dbReference>